<proteinExistence type="predicted"/>
<feature type="region of interest" description="Disordered" evidence="1">
    <location>
        <begin position="380"/>
        <end position="484"/>
    </location>
</feature>
<accession>A0A8S2TJ86</accession>
<evidence type="ECO:0000256" key="1">
    <source>
        <dbReference type="SAM" id="MobiDB-lite"/>
    </source>
</evidence>
<reference evidence="2" key="1">
    <citation type="submission" date="2021-02" db="EMBL/GenBank/DDBJ databases">
        <authorList>
            <person name="Nowell W R."/>
        </authorList>
    </citation>
    <scope>NUCLEOTIDE SEQUENCE</scope>
</reference>
<name>A0A8S2TJ86_9BILA</name>
<feature type="region of interest" description="Disordered" evidence="1">
    <location>
        <begin position="269"/>
        <end position="290"/>
    </location>
</feature>
<gene>
    <name evidence="2" type="ORF">TMI583_LOCUS38025</name>
</gene>
<sequence length="484" mass="56368">LIQELFTIILAADKAIHTWGDIEELNKFVKYQLFTAEQLLQPNTFNVQNDFKKDWRTNHPHRTIISPADEDECICHTYIGKQPNDPWSLQDALEYGCRLWLDKRMTLSPWNIGLDPMLFHLNDKQQEQRQAWILYAIKDCLAVELLMKAKANHPRPHLMQPSVRVPCEPPSEDESDIEAATPFTPILPINRFSTPTVDPLVSPPFSLSVPLQIQPQHPPSSQQEPHHIDQTISYEPISDDSTPSTSDKSPPPSQFTIIIPEEYPFLISASPPASSFENTQQSNSEPHLTSAVIQRLKPQLSKLQKKRKNRQKTLKQRARKCATEIIRRNIYKLWSAKKIIEVLDRKGISHSRKPDDFERWDNLTSDWFTEAHYNKVYLPHRRTSTSRDRSNRPDHLSHRRTSTSRDRSNRPDHLSHRRRSTSRDRSNRADHSAHQEAFDPRSRRTDRSFRSDHSHQPTPAKPGEETRTVTGGHRQQYKYHHKSR</sequence>
<feature type="compositionally biased region" description="Basic residues" evidence="1">
    <location>
        <begin position="475"/>
        <end position="484"/>
    </location>
</feature>
<evidence type="ECO:0000313" key="2">
    <source>
        <dbReference type="EMBL" id="CAF4290457.1"/>
    </source>
</evidence>
<feature type="compositionally biased region" description="Basic and acidic residues" evidence="1">
    <location>
        <begin position="403"/>
        <end position="414"/>
    </location>
</feature>
<feature type="compositionally biased region" description="Basic and acidic residues" evidence="1">
    <location>
        <begin position="421"/>
        <end position="455"/>
    </location>
</feature>
<feature type="compositionally biased region" description="Low complexity" evidence="1">
    <location>
        <begin position="239"/>
        <end position="248"/>
    </location>
</feature>
<protein>
    <submittedName>
        <fullName evidence="2">Uncharacterized protein</fullName>
    </submittedName>
</protein>
<feature type="non-terminal residue" evidence="2">
    <location>
        <position position="1"/>
    </location>
</feature>
<dbReference type="Proteomes" id="UP000682733">
    <property type="component" value="Unassembled WGS sequence"/>
</dbReference>
<evidence type="ECO:0000313" key="3">
    <source>
        <dbReference type="Proteomes" id="UP000682733"/>
    </source>
</evidence>
<feature type="compositionally biased region" description="Basic and acidic residues" evidence="1">
    <location>
        <begin position="385"/>
        <end position="396"/>
    </location>
</feature>
<comment type="caution">
    <text evidence="2">The sequence shown here is derived from an EMBL/GenBank/DDBJ whole genome shotgun (WGS) entry which is preliminary data.</text>
</comment>
<feature type="region of interest" description="Disordered" evidence="1">
    <location>
        <begin position="234"/>
        <end position="255"/>
    </location>
</feature>
<dbReference type="EMBL" id="CAJOBA010056234">
    <property type="protein sequence ID" value="CAF4290457.1"/>
    <property type="molecule type" value="Genomic_DNA"/>
</dbReference>
<organism evidence="2 3">
    <name type="scientific">Didymodactylos carnosus</name>
    <dbReference type="NCBI Taxonomy" id="1234261"/>
    <lineage>
        <taxon>Eukaryota</taxon>
        <taxon>Metazoa</taxon>
        <taxon>Spiralia</taxon>
        <taxon>Gnathifera</taxon>
        <taxon>Rotifera</taxon>
        <taxon>Eurotatoria</taxon>
        <taxon>Bdelloidea</taxon>
        <taxon>Philodinida</taxon>
        <taxon>Philodinidae</taxon>
        <taxon>Didymodactylos</taxon>
    </lineage>
</organism>
<feature type="compositionally biased region" description="Polar residues" evidence="1">
    <location>
        <begin position="271"/>
        <end position="287"/>
    </location>
</feature>
<dbReference type="AlphaFoldDB" id="A0A8S2TJ86"/>